<dbReference type="GO" id="GO:0051301">
    <property type="term" value="P:cell division"/>
    <property type="evidence" value="ECO:0007669"/>
    <property type="project" value="UniProtKB-KW"/>
</dbReference>
<dbReference type="InterPro" id="IPR001715">
    <property type="entry name" value="CH_dom"/>
</dbReference>
<keyword evidence="4" id="KW-0132">Cell division</keyword>
<dbReference type="InterPro" id="IPR004953">
    <property type="entry name" value="EB1_C"/>
</dbReference>
<dbReference type="PROSITE" id="PS51230">
    <property type="entry name" value="EB1_C"/>
    <property type="match status" value="1"/>
</dbReference>
<dbReference type="FunFam" id="1.10.418.10:FF:000007">
    <property type="entry name" value="Microtubule-associated protein, RP/EB family, member 2"/>
    <property type="match status" value="1"/>
</dbReference>
<evidence type="ECO:0000256" key="9">
    <source>
        <dbReference type="PROSITE-ProRule" id="PRU00576"/>
    </source>
</evidence>
<comment type="similarity">
    <text evidence="2">Belongs to the MAPRE family.</text>
</comment>
<dbReference type="Gene3D" id="1.20.5.1430">
    <property type="match status" value="1"/>
</dbReference>
<evidence type="ECO:0000256" key="6">
    <source>
        <dbReference type="ARBA" id="ARBA00022776"/>
    </source>
</evidence>
<dbReference type="EMBL" id="JAODUP010000226">
    <property type="protein sequence ID" value="KAK2155942.1"/>
    <property type="molecule type" value="Genomic_DNA"/>
</dbReference>
<evidence type="ECO:0000313" key="13">
    <source>
        <dbReference type="Proteomes" id="UP001208570"/>
    </source>
</evidence>
<keyword evidence="13" id="KW-1185">Reference proteome</keyword>
<dbReference type="Pfam" id="PF03271">
    <property type="entry name" value="EB1"/>
    <property type="match status" value="1"/>
</dbReference>
<evidence type="ECO:0008006" key="14">
    <source>
        <dbReference type="Google" id="ProtNLM"/>
    </source>
</evidence>
<name>A0AAD9JNE5_9ANNE</name>
<keyword evidence="7" id="KW-0206">Cytoskeleton</keyword>
<reference evidence="12" key="1">
    <citation type="journal article" date="2023" name="Mol. Biol. Evol.">
        <title>Third-Generation Sequencing Reveals the Adaptive Role of the Epigenome in Three Deep-Sea Polychaetes.</title>
        <authorList>
            <person name="Perez M."/>
            <person name="Aroh O."/>
            <person name="Sun Y."/>
            <person name="Lan Y."/>
            <person name="Juniper S.K."/>
            <person name="Young C.R."/>
            <person name="Angers B."/>
            <person name="Qian P.Y."/>
        </authorList>
    </citation>
    <scope>NUCLEOTIDE SEQUENCE</scope>
    <source>
        <strain evidence="12">P08H-3</strain>
    </source>
</reference>
<dbReference type="InterPro" id="IPR036872">
    <property type="entry name" value="CH_dom_sf"/>
</dbReference>
<dbReference type="SUPFAM" id="SSF140612">
    <property type="entry name" value="EB1 dimerisation domain-like"/>
    <property type="match status" value="1"/>
</dbReference>
<keyword evidence="3" id="KW-0963">Cytoplasm</keyword>
<dbReference type="PANTHER" id="PTHR10623">
    <property type="entry name" value="MICROTUBULE-ASSOCIATED PROTEIN RP/EB FAMILY MEMBER"/>
    <property type="match status" value="1"/>
</dbReference>
<dbReference type="Gene3D" id="1.10.418.10">
    <property type="entry name" value="Calponin-like domain"/>
    <property type="match status" value="1"/>
</dbReference>
<evidence type="ECO:0000256" key="3">
    <source>
        <dbReference type="ARBA" id="ARBA00022490"/>
    </source>
</evidence>
<dbReference type="InterPro" id="IPR027328">
    <property type="entry name" value="MAPRE"/>
</dbReference>
<evidence type="ECO:0000259" key="10">
    <source>
        <dbReference type="PROSITE" id="PS50021"/>
    </source>
</evidence>
<dbReference type="InterPro" id="IPR036133">
    <property type="entry name" value="EB1_C_sf"/>
</dbReference>
<keyword evidence="5 9" id="KW-0493">Microtubule</keyword>
<keyword evidence="8" id="KW-0131">Cell cycle</keyword>
<feature type="domain" description="Calponin-homology (CH)" evidence="10">
    <location>
        <begin position="25"/>
        <end position="131"/>
    </location>
</feature>
<comment type="subcellular location">
    <subcellularLocation>
        <location evidence="1">Cytoplasm</location>
        <location evidence="1">Cytoskeleton</location>
    </subcellularLocation>
</comment>
<dbReference type="Pfam" id="PF00307">
    <property type="entry name" value="CH"/>
    <property type="match status" value="1"/>
</dbReference>
<accession>A0AAD9JNE5</accession>
<keyword evidence="6" id="KW-0498">Mitosis</keyword>
<dbReference type="GO" id="GO:0005874">
    <property type="term" value="C:microtubule"/>
    <property type="evidence" value="ECO:0007669"/>
    <property type="project" value="UniProtKB-KW"/>
</dbReference>
<proteinExistence type="inferred from homology"/>
<evidence type="ECO:0000313" key="12">
    <source>
        <dbReference type="EMBL" id="KAK2155942.1"/>
    </source>
</evidence>
<dbReference type="PROSITE" id="PS50021">
    <property type="entry name" value="CH"/>
    <property type="match status" value="1"/>
</dbReference>
<sequence length="248" mass="28932">MNHKKPVYKLKMAQNVFNTNASQAFPNRHDAVNWVNKVLEANFSKIEELCTGAAFCQLMDMIFPGCLPLKRVTFDAKNEQQYLNNFRILQNSFRKKEIQKESICVIPVERVAKGYFQDNFEMVQWFKRFFDTNYEAHEYNPVAARGGGRKTKQEPGKPGRVALVGQKQMNTSADVKMATTLISETAEMKARAKVLDRERDFYFSKLKKLEQICMEHEHDGKKEDLINKIFEVLYATEVRNLKKKIQKF</sequence>
<feature type="domain" description="EB1 C-terminal" evidence="11">
    <location>
        <begin position="170"/>
        <end position="242"/>
    </location>
</feature>
<evidence type="ECO:0000256" key="2">
    <source>
        <dbReference type="ARBA" id="ARBA00010729"/>
    </source>
</evidence>
<evidence type="ECO:0000256" key="4">
    <source>
        <dbReference type="ARBA" id="ARBA00022618"/>
    </source>
</evidence>
<gene>
    <name evidence="12" type="ORF">LSH36_226g02006</name>
</gene>
<evidence type="ECO:0000256" key="1">
    <source>
        <dbReference type="ARBA" id="ARBA00004245"/>
    </source>
</evidence>
<dbReference type="Proteomes" id="UP001208570">
    <property type="component" value="Unassembled WGS sequence"/>
</dbReference>
<dbReference type="AlphaFoldDB" id="A0AAD9JNE5"/>
<organism evidence="12 13">
    <name type="scientific">Paralvinella palmiformis</name>
    <dbReference type="NCBI Taxonomy" id="53620"/>
    <lineage>
        <taxon>Eukaryota</taxon>
        <taxon>Metazoa</taxon>
        <taxon>Spiralia</taxon>
        <taxon>Lophotrochozoa</taxon>
        <taxon>Annelida</taxon>
        <taxon>Polychaeta</taxon>
        <taxon>Sedentaria</taxon>
        <taxon>Canalipalpata</taxon>
        <taxon>Terebellida</taxon>
        <taxon>Terebelliformia</taxon>
        <taxon>Alvinellidae</taxon>
        <taxon>Paralvinella</taxon>
    </lineage>
</organism>
<dbReference type="GO" id="GO:0008017">
    <property type="term" value="F:microtubule binding"/>
    <property type="evidence" value="ECO:0007669"/>
    <property type="project" value="InterPro"/>
</dbReference>
<protein>
    <recommendedName>
        <fullName evidence="14">Microtubule-associated protein RP/EB family member 1</fullName>
    </recommendedName>
</protein>
<evidence type="ECO:0000256" key="8">
    <source>
        <dbReference type="ARBA" id="ARBA00023306"/>
    </source>
</evidence>
<comment type="caution">
    <text evidence="12">The sequence shown here is derived from an EMBL/GenBank/DDBJ whole genome shotgun (WGS) entry which is preliminary data.</text>
</comment>
<dbReference type="SUPFAM" id="SSF47576">
    <property type="entry name" value="Calponin-homology domain, CH-domain"/>
    <property type="match status" value="1"/>
</dbReference>
<evidence type="ECO:0000256" key="5">
    <source>
        <dbReference type="ARBA" id="ARBA00022701"/>
    </source>
</evidence>
<evidence type="ECO:0000259" key="11">
    <source>
        <dbReference type="PROSITE" id="PS51230"/>
    </source>
</evidence>
<evidence type="ECO:0000256" key="7">
    <source>
        <dbReference type="ARBA" id="ARBA00023212"/>
    </source>
</evidence>